<protein>
    <submittedName>
        <fullName evidence="1">Uncharacterized protein</fullName>
    </submittedName>
</protein>
<gene>
    <name evidence="1" type="ORF">FA95DRAFT_217044</name>
</gene>
<accession>A0ACB8RKV0</accession>
<dbReference type="EMBL" id="MU275971">
    <property type="protein sequence ID" value="KAI0044794.1"/>
    <property type="molecule type" value="Genomic_DNA"/>
</dbReference>
<name>A0ACB8RKV0_9AGAM</name>
<organism evidence="1 2">
    <name type="scientific">Auriscalpium vulgare</name>
    <dbReference type="NCBI Taxonomy" id="40419"/>
    <lineage>
        <taxon>Eukaryota</taxon>
        <taxon>Fungi</taxon>
        <taxon>Dikarya</taxon>
        <taxon>Basidiomycota</taxon>
        <taxon>Agaricomycotina</taxon>
        <taxon>Agaricomycetes</taxon>
        <taxon>Russulales</taxon>
        <taxon>Auriscalpiaceae</taxon>
        <taxon>Auriscalpium</taxon>
    </lineage>
</organism>
<reference evidence="1" key="2">
    <citation type="journal article" date="2022" name="New Phytol.">
        <title>Evolutionary transition to the ectomycorrhizal habit in the genomes of a hyperdiverse lineage of mushroom-forming fungi.</title>
        <authorList>
            <person name="Looney B."/>
            <person name="Miyauchi S."/>
            <person name="Morin E."/>
            <person name="Drula E."/>
            <person name="Courty P.E."/>
            <person name="Kohler A."/>
            <person name="Kuo A."/>
            <person name="LaButti K."/>
            <person name="Pangilinan J."/>
            <person name="Lipzen A."/>
            <person name="Riley R."/>
            <person name="Andreopoulos W."/>
            <person name="He G."/>
            <person name="Johnson J."/>
            <person name="Nolan M."/>
            <person name="Tritt A."/>
            <person name="Barry K.W."/>
            <person name="Grigoriev I.V."/>
            <person name="Nagy L.G."/>
            <person name="Hibbett D."/>
            <person name="Henrissat B."/>
            <person name="Matheny P.B."/>
            <person name="Labbe J."/>
            <person name="Martin F.M."/>
        </authorList>
    </citation>
    <scope>NUCLEOTIDE SEQUENCE</scope>
    <source>
        <strain evidence="1">FP105234-sp</strain>
    </source>
</reference>
<evidence type="ECO:0000313" key="1">
    <source>
        <dbReference type="EMBL" id="KAI0044794.1"/>
    </source>
</evidence>
<keyword evidence="2" id="KW-1185">Reference proteome</keyword>
<sequence length="700" mass="74492">MVKLSVPWDKDKDKDKVTQAGTSFTPSFNARTKNTASSSVFPSFRRFTSDPSSTTALPPLLTLKLSSPSFLETVVHDGISDNPLYVIDTDDNTTKIRRSDAKGFVNVARVRWRRDARSSRKQTKDLTGIQIAFGKGTWRPADELLANSYGTISGCVRSLVYSPPPFDPPAAIASSICRIILTACAGNARVHHITCVALISLPEISLTPIQCTTETVKGPVAILEPATLTTTPHLHIHDPLFRQDHSKPQRSHSGLPLSLLDFLLVTALLMLTPGDEWTNITREEQPEPFPEIPDADTPLDSGEASSFSLPPSPKHRPSASSLRSSTSDETGSPQSDVPVAPSIERWRVAVAPLPPVEDGPDGRRRRGPGSTSSTRRGPGSTSSTSRDLAPSRATSRGSIETDAASIPASPSTTTHYAASQYSQSHRTPFSMRSASSLSISSHHQPHYAGSINSRELPPLPVPPAPSRMSNELQRFPPAPPLPPVPPSSSASSVYYGTSSPPQLAPSRSLPMPPTPGGAAKSPQPPATPATPAYAHPHTPSRPTTPSRHHAAYDVSPPPPTPHQHPLAHAPSPLSSLSRAHSYGHLPRPPAPPPPLPPPLRAPDDHDHGVFDAYAAPTKSPPGYVARGEGSARRPAIGIRTSLDEAAVAAAGAGAGPAVVDEVPRASLYEYPPPAYSAVDMARSPMRMRTVNADSDASEER</sequence>
<dbReference type="Proteomes" id="UP000814033">
    <property type="component" value="Unassembled WGS sequence"/>
</dbReference>
<reference evidence="1" key="1">
    <citation type="submission" date="2021-02" db="EMBL/GenBank/DDBJ databases">
        <authorList>
            <consortium name="DOE Joint Genome Institute"/>
            <person name="Ahrendt S."/>
            <person name="Looney B.P."/>
            <person name="Miyauchi S."/>
            <person name="Morin E."/>
            <person name="Drula E."/>
            <person name="Courty P.E."/>
            <person name="Chicoki N."/>
            <person name="Fauchery L."/>
            <person name="Kohler A."/>
            <person name="Kuo A."/>
            <person name="Labutti K."/>
            <person name="Pangilinan J."/>
            <person name="Lipzen A."/>
            <person name="Riley R."/>
            <person name="Andreopoulos W."/>
            <person name="He G."/>
            <person name="Johnson J."/>
            <person name="Barry K.W."/>
            <person name="Grigoriev I.V."/>
            <person name="Nagy L."/>
            <person name="Hibbett D."/>
            <person name="Henrissat B."/>
            <person name="Matheny P.B."/>
            <person name="Labbe J."/>
            <person name="Martin F."/>
        </authorList>
    </citation>
    <scope>NUCLEOTIDE SEQUENCE</scope>
    <source>
        <strain evidence="1">FP105234-sp</strain>
    </source>
</reference>
<comment type="caution">
    <text evidence="1">The sequence shown here is derived from an EMBL/GenBank/DDBJ whole genome shotgun (WGS) entry which is preliminary data.</text>
</comment>
<evidence type="ECO:0000313" key="2">
    <source>
        <dbReference type="Proteomes" id="UP000814033"/>
    </source>
</evidence>
<proteinExistence type="predicted"/>